<feature type="compositionally biased region" description="Pro residues" evidence="1">
    <location>
        <begin position="64"/>
        <end position="73"/>
    </location>
</feature>
<accession>A0A511F7D9</accession>
<dbReference type="Proteomes" id="UP000321723">
    <property type="component" value="Unassembled WGS sequence"/>
</dbReference>
<organism evidence="2 4">
    <name type="scientific">Cellulomonas hominis</name>
    <dbReference type="NCBI Taxonomy" id="156981"/>
    <lineage>
        <taxon>Bacteria</taxon>
        <taxon>Bacillati</taxon>
        <taxon>Actinomycetota</taxon>
        <taxon>Actinomycetes</taxon>
        <taxon>Micrococcales</taxon>
        <taxon>Cellulomonadaceae</taxon>
        <taxon>Cellulomonas</taxon>
    </lineage>
</organism>
<proteinExistence type="predicted"/>
<comment type="caution">
    <text evidence="2">The sequence shown here is derived from an EMBL/GenBank/DDBJ whole genome shotgun (WGS) entry which is preliminary data.</text>
</comment>
<gene>
    <name evidence="2" type="ORF">CHO01_02390</name>
    <name evidence="3" type="ORF">HNR08_002818</name>
</gene>
<dbReference type="OrthoDB" id="3731420at2"/>
<dbReference type="RefSeq" id="WP_146832269.1">
    <property type="nucleotide sequence ID" value="NZ_BJVQ01000002.1"/>
</dbReference>
<reference evidence="3 5" key="2">
    <citation type="submission" date="2020-08" db="EMBL/GenBank/DDBJ databases">
        <title>Sequencing the genomes of 1000 actinobacteria strains.</title>
        <authorList>
            <person name="Klenk H.-P."/>
        </authorList>
    </citation>
    <scope>NUCLEOTIDE SEQUENCE [LARGE SCALE GENOMIC DNA]</scope>
    <source>
        <strain evidence="3 5">DSM 9581</strain>
    </source>
</reference>
<reference evidence="2 4" key="1">
    <citation type="submission" date="2019-07" db="EMBL/GenBank/DDBJ databases">
        <title>Whole genome shotgun sequence of Cellulomonas hominis NBRC 16055.</title>
        <authorList>
            <person name="Hosoyama A."/>
            <person name="Uohara A."/>
            <person name="Ohji S."/>
            <person name="Ichikawa N."/>
        </authorList>
    </citation>
    <scope>NUCLEOTIDE SEQUENCE [LARGE SCALE GENOMIC DNA]</scope>
    <source>
        <strain evidence="2 4">NBRC 16055</strain>
    </source>
</reference>
<evidence type="ECO:0000313" key="3">
    <source>
        <dbReference type="EMBL" id="MBB5474082.1"/>
    </source>
</evidence>
<dbReference type="Proteomes" id="UP000564629">
    <property type="component" value="Unassembled WGS sequence"/>
</dbReference>
<feature type="compositionally biased region" description="Low complexity" evidence="1">
    <location>
        <begin position="29"/>
        <end position="61"/>
    </location>
</feature>
<dbReference type="EMBL" id="BJVQ01000002">
    <property type="protein sequence ID" value="GEL45123.1"/>
    <property type="molecule type" value="Genomic_DNA"/>
</dbReference>
<sequence>MSAAVEVRLVPDLDPLPHAEPPPVTAITAVPRAGAAAGGRASSAQAGASGSAGSPVRSSSADRPVPPEPPPGACQPVVERLGAGRLAAYSHIPPERPAPATVVAVPLLPSAPSAGGSASLDPRQACCMVALAAVEVLAGTRPLAQLARWVTPEVYDALARRAALTAPRTRVLDPTAATADLQSGDGPQVRRPSVRRVRACAVGPHSLEASVVVSHADRVRAVAVRLTRSTGRWRASALVVG</sequence>
<name>A0A511F7D9_9CELL</name>
<evidence type="ECO:0000313" key="2">
    <source>
        <dbReference type="EMBL" id="GEL45123.1"/>
    </source>
</evidence>
<keyword evidence="4" id="KW-1185">Reference proteome</keyword>
<evidence type="ECO:0000313" key="4">
    <source>
        <dbReference type="Proteomes" id="UP000321723"/>
    </source>
</evidence>
<dbReference type="EMBL" id="JACHDN010000001">
    <property type="protein sequence ID" value="MBB5474082.1"/>
    <property type="molecule type" value="Genomic_DNA"/>
</dbReference>
<protein>
    <submittedName>
        <fullName evidence="2">Uncharacterized protein</fullName>
    </submittedName>
</protein>
<evidence type="ECO:0000313" key="5">
    <source>
        <dbReference type="Proteomes" id="UP000564629"/>
    </source>
</evidence>
<dbReference type="Pfam" id="PF20060">
    <property type="entry name" value="DUF6459"/>
    <property type="match status" value="1"/>
</dbReference>
<dbReference type="InterPro" id="IPR045596">
    <property type="entry name" value="DUF6459"/>
</dbReference>
<evidence type="ECO:0000256" key="1">
    <source>
        <dbReference type="SAM" id="MobiDB-lite"/>
    </source>
</evidence>
<feature type="region of interest" description="Disordered" evidence="1">
    <location>
        <begin position="1"/>
        <end position="76"/>
    </location>
</feature>
<dbReference type="AlphaFoldDB" id="A0A511F7D9"/>